<keyword evidence="6 8" id="KW-1133">Transmembrane helix</keyword>
<evidence type="ECO:0000256" key="1">
    <source>
        <dbReference type="ARBA" id="ARBA00004651"/>
    </source>
</evidence>
<keyword evidence="2" id="KW-1003">Cell membrane</keyword>
<name>A0A1F8CUK2_9BACT</name>
<feature type="transmembrane region" description="Helical" evidence="8">
    <location>
        <begin position="319"/>
        <end position="339"/>
    </location>
</feature>
<evidence type="ECO:0000256" key="2">
    <source>
        <dbReference type="ARBA" id="ARBA00022475"/>
    </source>
</evidence>
<evidence type="ECO:0000256" key="4">
    <source>
        <dbReference type="ARBA" id="ARBA00022679"/>
    </source>
</evidence>
<keyword evidence="4" id="KW-0808">Transferase</keyword>
<feature type="transmembrane region" description="Helical" evidence="8">
    <location>
        <begin position="208"/>
        <end position="225"/>
    </location>
</feature>
<dbReference type="STRING" id="1802538.A2382_04940"/>
<dbReference type="EMBL" id="MGHY01000005">
    <property type="protein sequence ID" value="OGM80004.1"/>
    <property type="molecule type" value="Genomic_DNA"/>
</dbReference>
<dbReference type="AlphaFoldDB" id="A0A1F8CUK2"/>
<dbReference type="PANTHER" id="PTHR33908:SF11">
    <property type="entry name" value="MEMBRANE PROTEIN"/>
    <property type="match status" value="1"/>
</dbReference>
<evidence type="ECO:0000256" key="8">
    <source>
        <dbReference type="SAM" id="Phobius"/>
    </source>
</evidence>
<feature type="transmembrane region" description="Helical" evidence="8">
    <location>
        <begin position="269"/>
        <end position="288"/>
    </location>
</feature>
<sequence length="505" mass="56783">MLKVGKVSCLLLIVFFLALVLRLIYFPENVYFASDQARDAYYSYQIMQGDFRVVGPGATFGRYLHHGVLYYYVMGPIYYLFQGNPYIPALIINLLSAMGVFVVFLIGKNMFNARTAFIASFLYAISFEQSQYALFFGHPGLALVFVLGYYFGLTRLIFKGDSRGIILSAFCAGVATQLHVSLVILVFLIPVFVLVFRTKITNLKIRDIFWALVALGVSLSSFAVSELKFGHLRLFWASLGETGDAGFRFNFSNLVFAVNRYVSDNLITFSLRPFWGMLLVAAIFSMLIRRTKKKAAGVFLLMWFLAGCIAYAFGSSTTYYYGIGGSVALLIAVASLISMTWKRKRLFAILVLVVIFGSNVFKNLTINKKGPTGAVMAPPGLLLSDELRAIDFIYAQAGQEEFSIHGLTIPYNVKTTWDYLFNWYGMQTYGFVPVWGGEDALGSEGTLNVIRARSTLPSKQFLIIEPLSGLSDEVVSNFFREESYFTNLREEKKFGEITVQIREKY</sequence>
<dbReference type="GO" id="GO:0016763">
    <property type="term" value="F:pentosyltransferase activity"/>
    <property type="evidence" value="ECO:0007669"/>
    <property type="project" value="TreeGrafter"/>
</dbReference>
<dbReference type="PANTHER" id="PTHR33908">
    <property type="entry name" value="MANNOSYLTRANSFERASE YKCB-RELATED"/>
    <property type="match status" value="1"/>
</dbReference>
<evidence type="ECO:0000259" key="9">
    <source>
        <dbReference type="Pfam" id="PF13231"/>
    </source>
</evidence>
<accession>A0A1F8CUK2</accession>
<keyword evidence="7 8" id="KW-0472">Membrane</keyword>
<reference evidence="10 11" key="1">
    <citation type="journal article" date="2016" name="Nat. Commun.">
        <title>Thousands of microbial genomes shed light on interconnected biogeochemical processes in an aquifer system.</title>
        <authorList>
            <person name="Anantharaman K."/>
            <person name="Brown C.T."/>
            <person name="Hug L.A."/>
            <person name="Sharon I."/>
            <person name="Castelle C.J."/>
            <person name="Probst A.J."/>
            <person name="Thomas B.C."/>
            <person name="Singh A."/>
            <person name="Wilkins M.J."/>
            <person name="Karaoz U."/>
            <person name="Brodie E.L."/>
            <person name="Williams K.H."/>
            <person name="Hubbard S.S."/>
            <person name="Banfield J.F."/>
        </authorList>
    </citation>
    <scope>NUCLEOTIDE SEQUENCE [LARGE SCALE GENOMIC DNA]</scope>
</reference>
<feature type="transmembrane region" description="Helical" evidence="8">
    <location>
        <begin position="346"/>
        <end position="364"/>
    </location>
</feature>
<protein>
    <recommendedName>
        <fullName evidence="9">Glycosyltransferase RgtA/B/C/D-like domain-containing protein</fullName>
    </recommendedName>
</protein>
<feature type="transmembrane region" description="Helical" evidence="8">
    <location>
        <begin position="165"/>
        <end position="196"/>
    </location>
</feature>
<keyword evidence="5 8" id="KW-0812">Transmembrane</keyword>
<gene>
    <name evidence="10" type="ORF">A2382_04940</name>
</gene>
<dbReference type="Proteomes" id="UP000178999">
    <property type="component" value="Unassembled WGS sequence"/>
</dbReference>
<feature type="transmembrane region" description="Helical" evidence="8">
    <location>
        <begin position="132"/>
        <end position="153"/>
    </location>
</feature>
<evidence type="ECO:0000256" key="5">
    <source>
        <dbReference type="ARBA" id="ARBA00022692"/>
    </source>
</evidence>
<evidence type="ECO:0000313" key="10">
    <source>
        <dbReference type="EMBL" id="OGM80004.1"/>
    </source>
</evidence>
<dbReference type="Pfam" id="PF13231">
    <property type="entry name" value="PMT_2"/>
    <property type="match status" value="1"/>
</dbReference>
<evidence type="ECO:0000256" key="6">
    <source>
        <dbReference type="ARBA" id="ARBA00022989"/>
    </source>
</evidence>
<proteinExistence type="predicted"/>
<dbReference type="GO" id="GO:0005886">
    <property type="term" value="C:plasma membrane"/>
    <property type="evidence" value="ECO:0007669"/>
    <property type="project" value="UniProtKB-SubCell"/>
</dbReference>
<organism evidence="10 11">
    <name type="scientific">Candidatus Woesebacteria bacterium RIFOXYB1_FULL_38_16</name>
    <dbReference type="NCBI Taxonomy" id="1802538"/>
    <lineage>
        <taxon>Bacteria</taxon>
        <taxon>Candidatus Woeseibacteriota</taxon>
    </lineage>
</organism>
<feature type="domain" description="Glycosyltransferase RgtA/B/C/D-like" evidence="9">
    <location>
        <begin position="66"/>
        <end position="213"/>
    </location>
</feature>
<dbReference type="InterPro" id="IPR038731">
    <property type="entry name" value="RgtA/B/C-like"/>
</dbReference>
<dbReference type="GO" id="GO:0009103">
    <property type="term" value="P:lipopolysaccharide biosynthetic process"/>
    <property type="evidence" value="ECO:0007669"/>
    <property type="project" value="UniProtKB-ARBA"/>
</dbReference>
<evidence type="ECO:0000256" key="7">
    <source>
        <dbReference type="ARBA" id="ARBA00023136"/>
    </source>
</evidence>
<comment type="caution">
    <text evidence="10">The sequence shown here is derived from an EMBL/GenBank/DDBJ whole genome shotgun (WGS) entry which is preliminary data.</text>
</comment>
<evidence type="ECO:0000313" key="11">
    <source>
        <dbReference type="Proteomes" id="UP000178999"/>
    </source>
</evidence>
<comment type="subcellular location">
    <subcellularLocation>
        <location evidence="1">Cell membrane</location>
        <topology evidence="1">Multi-pass membrane protein</topology>
    </subcellularLocation>
</comment>
<feature type="transmembrane region" description="Helical" evidence="8">
    <location>
        <begin position="295"/>
        <end position="313"/>
    </location>
</feature>
<keyword evidence="3" id="KW-0328">Glycosyltransferase</keyword>
<evidence type="ECO:0000256" key="3">
    <source>
        <dbReference type="ARBA" id="ARBA00022676"/>
    </source>
</evidence>
<feature type="transmembrane region" description="Helical" evidence="8">
    <location>
        <begin position="86"/>
        <end position="111"/>
    </location>
</feature>
<dbReference type="InterPro" id="IPR050297">
    <property type="entry name" value="LipidA_mod_glycosyltrf_83"/>
</dbReference>